<dbReference type="GO" id="GO:0016020">
    <property type="term" value="C:membrane"/>
    <property type="evidence" value="ECO:0007669"/>
    <property type="project" value="UniProtKB-SubCell"/>
</dbReference>
<dbReference type="EMBL" id="VZZY01014324">
    <property type="protein sequence ID" value="NXW60544.1"/>
    <property type="molecule type" value="Genomic_DNA"/>
</dbReference>
<feature type="non-terminal residue" evidence="7">
    <location>
        <position position="51"/>
    </location>
</feature>
<organism evidence="7 8">
    <name type="scientific">Eurystomus gularis</name>
    <dbReference type="NCBI Taxonomy" id="325343"/>
    <lineage>
        <taxon>Eukaryota</taxon>
        <taxon>Metazoa</taxon>
        <taxon>Chordata</taxon>
        <taxon>Craniata</taxon>
        <taxon>Vertebrata</taxon>
        <taxon>Euteleostomi</taxon>
        <taxon>Archelosauria</taxon>
        <taxon>Archosauria</taxon>
        <taxon>Dinosauria</taxon>
        <taxon>Saurischia</taxon>
        <taxon>Theropoda</taxon>
        <taxon>Coelurosauria</taxon>
        <taxon>Aves</taxon>
        <taxon>Neognathae</taxon>
        <taxon>Neoaves</taxon>
        <taxon>Telluraves</taxon>
        <taxon>Coraciimorphae</taxon>
        <taxon>Coraciiformes</taxon>
        <taxon>Coraciidae</taxon>
        <taxon>Eurystomus</taxon>
    </lineage>
</organism>
<feature type="transmembrane region" description="Helical" evidence="6">
    <location>
        <begin position="15"/>
        <end position="35"/>
    </location>
</feature>
<keyword evidence="3 6" id="KW-1133">Transmembrane helix</keyword>
<gene>
    <name evidence="7" type="primary">Smim24</name>
    <name evidence="7" type="ORF">EURGUL_R15327</name>
</gene>
<evidence type="ECO:0000256" key="1">
    <source>
        <dbReference type="ARBA" id="ARBA00004167"/>
    </source>
</evidence>
<comment type="caution">
    <text evidence="7">The sequence shown here is derived from an EMBL/GenBank/DDBJ whole genome shotgun (WGS) entry which is preliminary data.</text>
</comment>
<reference evidence="7 8" key="1">
    <citation type="submission" date="2019-09" db="EMBL/GenBank/DDBJ databases">
        <title>Bird 10,000 Genomes (B10K) Project - Family phase.</title>
        <authorList>
            <person name="Zhang G."/>
        </authorList>
    </citation>
    <scope>NUCLEOTIDE SEQUENCE [LARGE SCALE GENOMIC DNA]</scope>
    <source>
        <strain evidence="7">B10K-DU-002-51</strain>
        <tissue evidence="7">Muscle</tissue>
    </source>
</reference>
<protein>
    <submittedName>
        <fullName evidence="7">SIM24 protein</fullName>
    </submittedName>
</protein>
<comment type="subcellular location">
    <subcellularLocation>
        <location evidence="1">Membrane</location>
        <topology evidence="1">Single-pass membrane protein</topology>
    </subcellularLocation>
</comment>
<feature type="non-terminal residue" evidence="7">
    <location>
        <position position="1"/>
    </location>
</feature>
<dbReference type="PANTHER" id="PTHR15296">
    <property type="entry name" value="MEMBRANE-ASSOCIATED PROTEIN MAP17"/>
    <property type="match status" value="1"/>
</dbReference>
<keyword evidence="4 6" id="KW-0472">Membrane</keyword>
<sequence>SPCHAGTGPKELQPWLIGLTAVVVFLFIVFVLLLANRLWKIRMQRWAGVAQ</sequence>
<proteinExistence type="inferred from homology"/>
<evidence type="ECO:0000256" key="4">
    <source>
        <dbReference type="ARBA" id="ARBA00023136"/>
    </source>
</evidence>
<dbReference type="Proteomes" id="UP000541249">
    <property type="component" value="Unassembled WGS sequence"/>
</dbReference>
<keyword evidence="8" id="KW-1185">Reference proteome</keyword>
<evidence type="ECO:0000313" key="8">
    <source>
        <dbReference type="Proteomes" id="UP000541249"/>
    </source>
</evidence>
<evidence type="ECO:0000256" key="6">
    <source>
        <dbReference type="SAM" id="Phobius"/>
    </source>
</evidence>
<dbReference type="PANTHER" id="PTHR15296:SF2">
    <property type="entry name" value="SMALL INTEGRAL MEMBRANE PROTEIN 24"/>
    <property type="match status" value="1"/>
</dbReference>
<dbReference type="AlphaFoldDB" id="A0A7L4DDT7"/>
<evidence type="ECO:0000256" key="3">
    <source>
        <dbReference type="ARBA" id="ARBA00022989"/>
    </source>
</evidence>
<accession>A0A7L4DDT7</accession>
<evidence type="ECO:0000313" key="7">
    <source>
        <dbReference type="EMBL" id="NXW60544.1"/>
    </source>
</evidence>
<dbReference type="InterPro" id="IPR031627">
    <property type="entry name" value="PDZK1IP1/SMIM24"/>
</dbReference>
<keyword evidence="2 6" id="KW-0812">Transmembrane</keyword>
<dbReference type="Pfam" id="PF15807">
    <property type="entry name" value="MAP17"/>
    <property type="match status" value="1"/>
</dbReference>
<evidence type="ECO:0000256" key="2">
    <source>
        <dbReference type="ARBA" id="ARBA00022692"/>
    </source>
</evidence>
<evidence type="ECO:0000256" key="5">
    <source>
        <dbReference type="ARBA" id="ARBA00049650"/>
    </source>
</evidence>
<name>A0A7L4DDT7_9AVES</name>
<comment type="similarity">
    <text evidence="5">Belongs to the PDZK1-interacting protein 1/SMIM24 family.</text>
</comment>